<protein>
    <recommendedName>
        <fullName evidence="2">COP9 signalosome complex subunit 3 N-terminal helical repeats domain-containing protein</fullName>
    </recommendedName>
</protein>
<evidence type="ECO:0000313" key="3">
    <source>
        <dbReference type="EMBL" id="VFU40683.1"/>
    </source>
</evidence>
<dbReference type="EMBL" id="CAADRP010001552">
    <property type="protein sequence ID" value="VFU40683.1"/>
    <property type="molecule type" value="Genomic_DNA"/>
</dbReference>
<dbReference type="PANTHER" id="PTHR31984">
    <property type="entry name" value="TRANSPORTER, PUTATIVE (DUF179)-RELATED"/>
    <property type="match status" value="1"/>
</dbReference>
<dbReference type="InterPro" id="IPR003774">
    <property type="entry name" value="AlgH-like"/>
</dbReference>
<sequence length="1287" mass="142262">MATAESLGAQIQGLSSNVVDLSLLSTRFKKADEELHNESTRLLAFLEQLDPTLHSLGYLYILEACTSRPVTNEQARRLVLNLSRPDSFDVRKLMLTNLFELAIIAVSKKFKDQVLMLEVPTRGVGPLLEAVKKLRSSSEHLTALHPDFLQLCLLAKCYKTGLSILEDVLFEFSSSLPKYTSSAAQRNFENLVSGSGESRSLKKEITHLVNDKKEEFGSLKLMYMQKNNEKMLADAIGAVVTDEITLVYYHHSLYYEYKGKSRARNILSSIFPYLSPRPEEMPLKRLSGEGDLKMFIESADKVVLLLEFCGWMEKLIAREKNNGSKTGYGVQGEEPLAASECHWHSNMNHIATNFTLTGFDGESNVISTPRGKENQKVTENGEMKCGMENGLGGIPWLGEFASVNDSAPLQETDSQDSVDLKPGAVSCSLEESQKFDSFFSSFMTDVREFFLPPERHRFGLVSEKSLLSPLGVEDSGSWSVVLYYNGCPSCSRILKEGDDMKRVLQMEKSIVTELEGDGQDLDSAIPSNKPSVLLFVDRSSDLSETRRSKAVLDVFRELALHYQISNQMGQQSNDKSEASSVQASTEYQSVSGHPKLKLSPTAQNIKSKDKMSIMIVNDGKPVMLNSMASGLEGSSLHEILTYLLQKKEEAKLSSVAKEAGFQLLSDDFNIKVTDTLPSVAEAESKQVLSDESLVKTSADLDKDSASNNCEGSQSTTSQDDEEKSTYYDASTHPLSVEPGQYMSDHKPPISEDARAEKKGSFQADKLGKNNSTFKISRHYVFPEYTNLSYSSLEDFLHGFLNGNLIPYQRSESEPESPREETHPPFVNMDFHEADSIPEVTAHTFSEQVLGFNQSDNGIAANAWNGDVLRMELIVREVHRSIKGFVNMLKTGSRTGETVITDGNLKKLPKIFLMDCTLNDCSLILKSMNQREVYPTLLLFPAERKNTVCYEGGMAVADVITFLADRGSNSQHLASENGILWTVAGKKGANFLKDALTAAEDKSHEVLLKNLPPKRNVEYGQTKSHTSKGLHHDTASQVAVGSILVATEKLNTQPFDKSRILIIKSDQNTGFQGLIYNKHMRWDTLQELEEESKLLKEAPLSFGGPLVTRGMPLCLTRRAVGSQYPEVAPGTYFLGQSATLHEIEEIRSGNQREQQRASERGCAATVLEELQEVESSSVAFLDQRRLSLLRRSPLQKILLSSVANSSSPAFFSISGESSSRESCSGKQQTQHKPTTSEAPSGHHRSPLTTPPRQEEPPRPPLPNGSGSVGEWAALDPDHLAGPGPAHCG</sequence>
<feature type="compositionally biased region" description="Basic and acidic residues" evidence="1">
    <location>
        <begin position="743"/>
        <end position="759"/>
    </location>
</feature>
<dbReference type="InterPro" id="IPR055089">
    <property type="entry name" value="COP9_N"/>
</dbReference>
<feature type="compositionally biased region" description="Polar residues" evidence="1">
    <location>
        <begin position="705"/>
        <end position="717"/>
    </location>
</feature>
<feature type="compositionally biased region" description="Polar residues" evidence="1">
    <location>
        <begin position="1224"/>
        <end position="1237"/>
    </location>
</feature>
<dbReference type="Pfam" id="PF22788">
    <property type="entry name" value="COP9_hel_rpt"/>
    <property type="match status" value="1"/>
</dbReference>
<name>A0A6N2LTP5_SALVM</name>
<feature type="region of interest" description="Disordered" evidence="1">
    <location>
        <begin position="1212"/>
        <end position="1287"/>
    </location>
</feature>
<gene>
    <name evidence="3" type="ORF">SVIM_LOCUS235033</name>
</gene>
<reference evidence="3" key="1">
    <citation type="submission" date="2019-03" db="EMBL/GenBank/DDBJ databases">
        <authorList>
            <person name="Mank J."/>
            <person name="Almeida P."/>
        </authorList>
    </citation>
    <scope>NUCLEOTIDE SEQUENCE</scope>
    <source>
        <strain evidence="3">78183</strain>
    </source>
</reference>
<feature type="compositionally biased region" description="Polar residues" evidence="1">
    <location>
        <begin position="566"/>
        <end position="591"/>
    </location>
</feature>
<proteinExistence type="predicted"/>
<feature type="compositionally biased region" description="Low complexity" evidence="1">
    <location>
        <begin position="1212"/>
        <end position="1223"/>
    </location>
</feature>
<dbReference type="Gene3D" id="3.40.1740.10">
    <property type="entry name" value="VC0467-like"/>
    <property type="match status" value="1"/>
</dbReference>
<evidence type="ECO:0000256" key="1">
    <source>
        <dbReference type="SAM" id="MobiDB-lite"/>
    </source>
</evidence>
<dbReference type="SUPFAM" id="SSF143456">
    <property type="entry name" value="VC0467-like"/>
    <property type="match status" value="1"/>
</dbReference>
<organism evidence="3">
    <name type="scientific">Salix viminalis</name>
    <name type="common">Common osier</name>
    <name type="synonym">Basket willow</name>
    <dbReference type="NCBI Taxonomy" id="40686"/>
    <lineage>
        <taxon>Eukaryota</taxon>
        <taxon>Viridiplantae</taxon>
        <taxon>Streptophyta</taxon>
        <taxon>Embryophyta</taxon>
        <taxon>Tracheophyta</taxon>
        <taxon>Spermatophyta</taxon>
        <taxon>Magnoliopsida</taxon>
        <taxon>eudicotyledons</taxon>
        <taxon>Gunneridae</taxon>
        <taxon>Pentapetalae</taxon>
        <taxon>rosids</taxon>
        <taxon>fabids</taxon>
        <taxon>Malpighiales</taxon>
        <taxon>Salicaceae</taxon>
        <taxon>Saliceae</taxon>
        <taxon>Salix</taxon>
    </lineage>
</organism>
<evidence type="ECO:0000259" key="2">
    <source>
        <dbReference type="Pfam" id="PF22788"/>
    </source>
</evidence>
<feature type="region of interest" description="Disordered" evidence="1">
    <location>
        <begin position="698"/>
        <end position="764"/>
    </location>
</feature>
<dbReference type="PANTHER" id="PTHR31984:SF12">
    <property type="entry name" value="THIOREDOXIN DOMAIN-CONTAINING PROTEIN"/>
    <property type="match status" value="1"/>
</dbReference>
<feature type="region of interest" description="Disordered" evidence="1">
    <location>
        <begin position="566"/>
        <end position="603"/>
    </location>
</feature>
<feature type="domain" description="COP9 signalosome complex subunit 3 N-terminal helical repeats" evidence="2">
    <location>
        <begin position="24"/>
        <end position="171"/>
    </location>
</feature>
<accession>A0A6N2LTP5</accession>
<dbReference type="Gene3D" id="3.40.30.10">
    <property type="entry name" value="Glutaredoxin"/>
    <property type="match status" value="1"/>
</dbReference>